<keyword evidence="2" id="KW-1185">Reference proteome</keyword>
<protein>
    <submittedName>
        <fullName evidence="1">Uncharacterized protein</fullName>
    </submittedName>
</protein>
<evidence type="ECO:0000313" key="1">
    <source>
        <dbReference type="EMBL" id="MEA5456745.1"/>
    </source>
</evidence>
<reference evidence="1 2" key="1">
    <citation type="submission" date="2023-12" db="EMBL/GenBank/DDBJ databases">
        <title>Sinomonas terricola sp. nov, isolated from litchi orchard soil in Guangdong, PR China.</title>
        <authorList>
            <person name="Jiaxin W."/>
            <person name="Yang Z."/>
            <person name="Honghui Z."/>
        </authorList>
    </citation>
    <scope>NUCLEOTIDE SEQUENCE [LARGE SCALE GENOMIC DNA]</scope>
    <source>
        <strain evidence="1 2">JGH33</strain>
    </source>
</reference>
<organism evidence="1 2">
    <name type="scientific">Sinomonas terricola</name>
    <dbReference type="NCBI Taxonomy" id="3110330"/>
    <lineage>
        <taxon>Bacteria</taxon>
        <taxon>Bacillati</taxon>
        <taxon>Actinomycetota</taxon>
        <taxon>Actinomycetes</taxon>
        <taxon>Micrococcales</taxon>
        <taxon>Micrococcaceae</taxon>
        <taxon>Sinomonas</taxon>
    </lineage>
</organism>
<dbReference type="RefSeq" id="WP_323280647.1">
    <property type="nucleotide sequence ID" value="NZ_JAYGGQ010000017.1"/>
</dbReference>
<dbReference type="Proteomes" id="UP001304769">
    <property type="component" value="Unassembled WGS sequence"/>
</dbReference>
<comment type="caution">
    <text evidence="1">The sequence shown here is derived from an EMBL/GenBank/DDBJ whole genome shotgun (WGS) entry which is preliminary data.</text>
</comment>
<evidence type="ECO:0000313" key="2">
    <source>
        <dbReference type="Proteomes" id="UP001304769"/>
    </source>
</evidence>
<sequence>MTVDPRPVLSVLVMRAVSVTRLEDHFSTAAEALEDRTAGLRASRTPFTREANTVTFTDQAGALVTLIFEEGLDG</sequence>
<gene>
    <name evidence="1" type="ORF">SPF06_18635</name>
</gene>
<name>A0ABU5TAS5_9MICC</name>
<dbReference type="EMBL" id="JAYGGQ010000017">
    <property type="protein sequence ID" value="MEA5456745.1"/>
    <property type="molecule type" value="Genomic_DNA"/>
</dbReference>
<proteinExistence type="predicted"/>
<accession>A0ABU5TAS5</accession>